<accession>A0A5N5X689</accession>
<dbReference type="InterPro" id="IPR036291">
    <property type="entry name" value="NAD(P)-bd_dom_sf"/>
</dbReference>
<evidence type="ECO:0000259" key="1">
    <source>
        <dbReference type="Pfam" id="PF01370"/>
    </source>
</evidence>
<gene>
    <name evidence="2" type="ORF">BDV29DRAFT_91952</name>
</gene>
<dbReference type="PANTHER" id="PTHR48079">
    <property type="entry name" value="PROTEIN YEEZ"/>
    <property type="match status" value="1"/>
</dbReference>
<dbReference type="PANTHER" id="PTHR48079:SF6">
    <property type="entry name" value="NAD(P)-BINDING DOMAIN-CONTAINING PROTEIN-RELATED"/>
    <property type="match status" value="1"/>
</dbReference>
<proteinExistence type="predicted"/>
<evidence type="ECO:0000313" key="2">
    <source>
        <dbReference type="EMBL" id="KAB8076258.1"/>
    </source>
</evidence>
<dbReference type="Proteomes" id="UP000326565">
    <property type="component" value="Unassembled WGS sequence"/>
</dbReference>
<dbReference type="GO" id="GO:0005737">
    <property type="term" value="C:cytoplasm"/>
    <property type="evidence" value="ECO:0007669"/>
    <property type="project" value="TreeGrafter"/>
</dbReference>
<dbReference type="OrthoDB" id="10262413at2759"/>
<dbReference type="EMBL" id="ML732183">
    <property type="protein sequence ID" value="KAB8076258.1"/>
    <property type="molecule type" value="Genomic_DNA"/>
</dbReference>
<dbReference type="AlphaFoldDB" id="A0A5N5X689"/>
<dbReference type="SUPFAM" id="SSF51735">
    <property type="entry name" value="NAD(P)-binding Rossmann-fold domains"/>
    <property type="match status" value="1"/>
</dbReference>
<dbReference type="InterPro" id="IPR051783">
    <property type="entry name" value="NAD(P)-dependent_oxidoreduct"/>
</dbReference>
<name>A0A5N5X689_9EURO</name>
<sequence length="348" mass="37832">MSQPRILITGATGYIGGSILTTLKASSTEKVQNAQIDVLIRGEQRVPDFQKLGVGVIVFKSLDETDFIKKLASGYDVIINTASAFHTESAIAMIAGLCDRQAKTGSKTHFIHTSGTSSIGDRPLSKVYLETRELHDTDDIYAYQRSREAHEPYQQRTTDLAVFRTGIDLAVKTTIIMAPTIFGIGTGPVNRLSIQIPALVRQALHYGHGVVVGDGQGEWDHVHIADLVTLFELVLVKVLNGSDDVPYGAKGILFAETGRHTWMDVSKGIAAAGVELGLLKTYEVRSVHLSEAATWSANGSEKVRELGFASNARSTATLSRALGWQPTKTEDDWRGAFMEDFDAIAKTL</sequence>
<reference evidence="2 3" key="1">
    <citation type="submission" date="2019-04" db="EMBL/GenBank/DDBJ databases">
        <title>Friends and foes A comparative genomics study of 23 Aspergillus species from section Flavi.</title>
        <authorList>
            <consortium name="DOE Joint Genome Institute"/>
            <person name="Kjaerbolling I."/>
            <person name="Vesth T."/>
            <person name="Frisvad J.C."/>
            <person name="Nybo J.L."/>
            <person name="Theobald S."/>
            <person name="Kildgaard S."/>
            <person name="Isbrandt T."/>
            <person name="Kuo A."/>
            <person name="Sato A."/>
            <person name="Lyhne E.K."/>
            <person name="Kogle M.E."/>
            <person name="Wiebenga A."/>
            <person name="Kun R.S."/>
            <person name="Lubbers R.J."/>
            <person name="Makela M.R."/>
            <person name="Barry K."/>
            <person name="Chovatia M."/>
            <person name="Clum A."/>
            <person name="Daum C."/>
            <person name="Haridas S."/>
            <person name="He G."/>
            <person name="LaButti K."/>
            <person name="Lipzen A."/>
            <person name="Mondo S."/>
            <person name="Riley R."/>
            <person name="Salamov A."/>
            <person name="Simmons B.A."/>
            <person name="Magnuson J.K."/>
            <person name="Henrissat B."/>
            <person name="Mortensen U.H."/>
            <person name="Larsen T.O."/>
            <person name="Devries R.P."/>
            <person name="Grigoriev I.V."/>
            <person name="Machida M."/>
            <person name="Baker S.E."/>
            <person name="Andersen M.R."/>
        </authorList>
    </citation>
    <scope>NUCLEOTIDE SEQUENCE [LARGE SCALE GENOMIC DNA]</scope>
    <source>
        <strain evidence="2 3">CBS 151.66</strain>
    </source>
</reference>
<feature type="domain" description="NAD-dependent epimerase/dehydratase" evidence="1">
    <location>
        <begin position="6"/>
        <end position="240"/>
    </location>
</feature>
<keyword evidence="3" id="KW-1185">Reference proteome</keyword>
<organism evidence="2 3">
    <name type="scientific">Aspergillus leporis</name>
    <dbReference type="NCBI Taxonomy" id="41062"/>
    <lineage>
        <taxon>Eukaryota</taxon>
        <taxon>Fungi</taxon>
        <taxon>Dikarya</taxon>
        <taxon>Ascomycota</taxon>
        <taxon>Pezizomycotina</taxon>
        <taxon>Eurotiomycetes</taxon>
        <taxon>Eurotiomycetidae</taxon>
        <taxon>Eurotiales</taxon>
        <taxon>Aspergillaceae</taxon>
        <taxon>Aspergillus</taxon>
        <taxon>Aspergillus subgen. Circumdati</taxon>
    </lineage>
</organism>
<evidence type="ECO:0000313" key="3">
    <source>
        <dbReference type="Proteomes" id="UP000326565"/>
    </source>
</evidence>
<protein>
    <recommendedName>
        <fullName evidence="1">NAD-dependent epimerase/dehydratase domain-containing protein</fullName>
    </recommendedName>
</protein>
<dbReference type="InterPro" id="IPR001509">
    <property type="entry name" value="Epimerase_deHydtase"/>
</dbReference>
<dbReference type="Pfam" id="PF01370">
    <property type="entry name" value="Epimerase"/>
    <property type="match status" value="1"/>
</dbReference>
<dbReference type="GO" id="GO:0004029">
    <property type="term" value="F:aldehyde dehydrogenase (NAD+) activity"/>
    <property type="evidence" value="ECO:0007669"/>
    <property type="project" value="TreeGrafter"/>
</dbReference>
<dbReference type="Gene3D" id="3.40.50.720">
    <property type="entry name" value="NAD(P)-binding Rossmann-like Domain"/>
    <property type="match status" value="1"/>
</dbReference>